<evidence type="ECO:0000256" key="1">
    <source>
        <dbReference type="SAM" id="MobiDB-lite"/>
    </source>
</evidence>
<evidence type="ECO:0000313" key="3">
    <source>
        <dbReference type="Proteomes" id="UP000076842"/>
    </source>
</evidence>
<organism evidence="2 3">
    <name type="scientific">Calocera cornea HHB12733</name>
    <dbReference type="NCBI Taxonomy" id="1353952"/>
    <lineage>
        <taxon>Eukaryota</taxon>
        <taxon>Fungi</taxon>
        <taxon>Dikarya</taxon>
        <taxon>Basidiomycota</taxon>
        <taxon>Agaricomycotina</taxon>
        <taxon>Dacrymycetes</taxon>
        <taxon>Dacrymycetales</taxon>
        <taxon>Dacrymycetaceae</taxon>
        <taxon>Calocera</taxon>
    </lineage>
</organism>
<sequence>MTSLATSPLSGHYGSSPLNPSAAHAAAQRDNIPARRNMFPTSRPLRPFAPAISTKPTAPGKKGIKLIEPKSNRSHMFVLDLTPDELARVA</sequence>
<name>A0A165DGH9_9BASI</name>
<keyword evidence="3" id="KW-1185">Reference proteome</keyword>
<dbReference type="Proteomes" id="UP000076842">
    <property type="component" value="Unassembled WGS sequence"/>
</dbReference>
<gene>
    <name evidence="2" type="ORF">CALCODRAFT_501882</name>
</gene>
<dbReference type="EMBL" id="KV424056">
    <property type="protein sequence ID" value="KZT52749.1"/>
    <property type="molecule type" value="Genomic_DNA"/>
</dbReference>
<accession>A0A165DGH9</accession>
<dbReference type="InParanoid" id="A0A165DGH9"/>
<reference evidence="2 3" key="1">
    <citation type="journal article" date="2016" name="Mol. Biol. Evol.">
        <title>Comparative Genomics of Early-Diverging Mushroom-Forming Fungi Provides Insights into the Origins of Lignocellulose Decay Capabilities.</title>
        <authorList>
            <person name="Nagy L.G."/>
            <person name="Riley R."/>
            <person name="Tritt A."/>
            <person name="Adam C."/>
            <person name="Daum C."/>
            <person name="Floudas D."/>
            <person name="Sun H."/>
            <person name="Yadav J.S."/>
            <person name="Pangilinan J."/>
            <person name="Larsson K.H."/>
            <person name="Matsuura K."/>
            <person name="Barry K."/>
            <person name="Labutti K."/>
            <person name="Kuo R."/>
            <person name="Ohm R.A."/>
            <person name="Bhattacharya S.S."/>
            <person name="Shirouzu T."/>
            <person name="Yoshinaga Y."/>
            <person name="Martin F.M."/>
            <person name="Grigoriev I.V."/>
            <person name="Hibbett D.S."/>
        </authorList>
    </citation>
    <scope>NUCLEOTIDE SEQUENCE [LARGE SCALE GENOMIC DNA]</scope>
    <source>
        <strain evidence="2 3">HHB12733</strain>
    </source>
</reference>
<dbReference type="AlphaFoldDB" id="A0A165DGH9"/>
<evidence type="ECO:0000313" key="2">
    <source>
        <dbReference type="EMBL" id="KZT52749.1"/>
    </source>
</evidence>
<dbReference type="OrthoDB" id="3255301at2759"/>
<protein>
    <submittedName>
        <fullName evidence="2">Uncharacterized protein</fullName>
    </submittedName>
</protein>
<proteinExistence type="predicted"/>
<feature type="region of interest" description="Disordered" evidence="1">
    <location>
        <begin position="1"/>
        <end position="65"/>
    </location>
</feature>